<dbReference type="GO" id="GO:0005634">
    <property type="term" value="C:nucleus"/>
    <property type="evidence" value="ECO:0007669"/>
    <property type="project" value="UniProtKB-SubCell"/>
</dbReference>
<comment type="subunit">
    <text evidence="4">Ring-shaped heterooctamer of six TSN and two TSNAX subunits, DNA/RNA binding occurs inside the ring.</text>
</comment>
<dbReference type="SUPFAM" id="SSF74784">
    <property type="entry name" value="Translin"/>
    <property type="match status" value="1"/>
</dbReference>
<dbReference type="WBParaSite" id="mrna-Wban_01800">
    <property type="protein sequence ID" value="mrna-Wban_01800"/>
    <property type="gene ID" value="Wban_01800"/>
</dbReference>
<dbReference type="Gene3D" id="1.20.58.190">
    <property type="entry name" value="Translin, domain 1"/>
    <property type="match status" value="1"/>
</dbReference>
<evidence type="ECO:0000256" key="11">
    <source>
        <dbReference type="ARBA" id="ARBA00025410"/>
    </source>
</evidence>
<dbReference type="InterPro" id="IPR016068">
    <property type="entry name" value="Translin_N"/>
</dbReference>
<comment type="function">
    <text evidence="11">Exhibits both single-stranded and double-stranded endoribonuclease activity. May act as an activator of RNA-induced silencing complex (RISC) by facilitating endonucleolytic cleavage of the siRNA passenger strand.</text>
</comment>
<dbReference type="InterPro" id="IPR033956">
    <property type="entry name" value="Translin"/>
</dbReference>
<evidence type="ECO:0000256" key="10">
    <source>
        <dbReference type="ARBA" id="ARBA00025374"/>
    </source>
</evidence>
<comment type="subcellular location">
    <subcellularLocation>
        <location evidence="2">Cytoplasm</location>
    </subcellularLocation>
    <subcellularLocation>
        <location evidence="1">Nucleus</location>
    </subcellularLocation>
</comment>
<dbReference type="GO" id="GO:0016070">
    <property type="term" value="P:RNA metabolic process"/>
    <property type="evidence" value="ECO:0007669"/>
    <property type="project" value="InterPro"/>
</dbReference>
<keyword evidence="6" id="KW-0963">Cytoplasm</keyword>
<reference evidence="13" key="2">
    <citation type="journal article" date="2016" name="Mol. Ecol.">
        <title>Population genomics of the filarial nematode parasite Wuchereria bancrofti from mosquitoes.</title>
        <authorList>
            <person name="Small S.T."/>
            <person name="Reimer L.J."/>
            <person name="Tisch D.J."/>
            <person name="King C.L."/>
            <person name="Christensen B.M."/>
            <person name="Siba P.M."/>
            <person name="Kazura J.W."/>
            <person name="Serre D."/>
            <person name="Zimmerman P.A."/>
        </authorList>
    </citation>
    <scope>NUCLEOTIDE SEQUENCE</scope>
    <source>
        <strain evidence="13">pt0022</strain>
    </source>
</reference>
<evidence type="ECO:0000313" key="13">
    <source>
        <dbReference type="Proteomes" id="UP000093561"/>
    </source>
</evidence>
<comment type="similarity">
    <text evidence="3">Belongs to the translin family.</text>
</comment>
<protein>
    <recommendedName>
        <fullName evidence="5">Translin</fullName>
    </recommendedName>
    <alternativeName>
        <fullName evidence="12">Component 3 of promoter of RISC</fullName>
    </alternativeName>
</protein>
<dbReference type="InterPro" id="IPR036081">
    <property type="entry name" value="Translin_sf"/>
</dbReference>
<proteinExistence type="inferred from homology"/>
<dbReference type="Gene3D" id="1.20.58.200">
    <property type="entry name" value="Translin, domain 2"/>
    <property type="match status" value="1"/>
</dbReference>
<dbReference type="GO" id="GO:0005737">
    <property type="term" value="C:cytoplasm"/>
    <property type="evidence" value="ECO:0007669"/>
    <property type="project" value="UniProtKB-SubCell"/>
</dbReference>
<evidence type="ECO:0000256" key="12">
    <source>
        <dbReference type="ARBA" id="ARBA00030513"/>
    </source>
</evidence>
<accession>A0AAF5RTR4</accession>
<dbReference type="InterPro" id="IPR016069">
    <property type="entry name" value="Translin_C"/>
</dbReference>
<evidence type="ECO:0000256" key="3">
    <source>
        <dbReference type="ARBA" id="ARBA00005902"/>
    </source>
</evidence>
<dbReference type="PANTHER" id="PTHR10741">
    <property type="entry name" value="TRANSLIN AND TRANSLIN ASSOCIATED PROTEIN X"/>
    <property type="match status" value="1"/>
</dbReference>
<dbReference type="GO" id="GO:0043565">
    <property type="term" value="F:sequence-specific DNA binding"/>
    <property type="evidence" value="ECO:0007669"/>
    <property type="project" value="InterPro"/>
</dbReference>
<evidence type="ECO:0000256" key="6">
    <source>
        <dbReference type="ARBA" id="ARBA00022490"/>
    </source>
</evidence>
<sequence>MEDTVLPSSATSPVDAMFEAFRELVEKDRILKDNIADVAHGMEYWVSRIVAILQKTHAFKDGYDTDLKEVQNILDNEVQKYLIKLAALISPVSYYRYYDNFRFIIQKLCFVVTYVHFLKHGILLSRDKVAEILNIKVDSATGFHLDVEDYLFGVLQLANELSRFSINAVVVGNSVLPFKHVVKGKTIVFVLLFSKETSKSSAIRIADFLYDLDAKFRLLNLKNDGLRRRYDTLKYDVQRAEQVVYDLTIRGLKRPADEKSVST</sequence>
<name>A0AAF5RTR4_WUCBA</name>
<evidence type="ECO:0000256" key="7">
    <source>
        <dbReference type="ARBA" id="ARBA00022884"/>
    </source>
</evidence>
<dbReference type="GO" id="GO:0003723">
    <property type="term" value="F:RNA binding"/>
    <property type="evidence" value="ECO:0007669"/>
    <property type="project" value="UniProtKB-KW"/>
</dbReference>
<evidence type="ECO:0000256" key="9">
    <source>
        <dbReference type="ARBA" id="ARBA00023242"/>
    </source>
</evidence>
<evidence type="ECO:0000256" key="5">
    <source>
        <dbReference type="ARBA" id="ARBA00022196"/>
    </source>
</evidence>
<evidence type="ECO:0000256" key="8">
    <source>
        <dbReference type="ARBA" id="ARBA00023125"/>
    </source>
</evidence>
<keyword evidence="8" id="KW-0238">DNA-binding</keyword>
<reference evidence="13" key="1">
    <citation type="submission" date="2015-03" db="EMBL/GenBank/DDBJ databases">
        <title>Wuchereria bancrofti Genome Sequencing Papua New Guinea Strain.</title>
        <authorList>
            <person name="Small S.T."/>
            <person name="Serre D."/>
            <person name="Zimmerman P.A."/>
        </authorList>
    </citation>
    <scope>NUCLEOTIDE SEQUENCE [LARGE SCALE GENOMIC DNA]</scope>
    <source>
        <strain evidence="13">pt0022</strain>
    </source>
</reference>
<dbReference type="CDD" id="cd14819">
    <property type="entry name" value="Translin"/>
    <property type="match status" value="1"/>
</dbReference>
<organism evidence="13 14">
    <name type="scientific">Wuchereria bancrofti</name>
    <dbReference type="NCBI Taxonomy" id="6293"/>
    <lineage>
        <taxon>Eukaryota</taxon>
        <taxon>Metazoa</taxon>
        <taxon>Ecdysozoa</taxon>
        <taxon>Nematoda</taxon>
        <taxon>Chromadorea</taxon>
        <taxon>Rhabditida</taxon>
        <taxon>Spirurina</taxon>
        <taxon>Spiruromorpha</taxon>
        <taxon>Filarioidea</taxon>
        <taxon>Onchocercidae</taxon>
        <taxon>Wuchereria</taxon>
    </lineage>
</organism>
<dbReference type="Pfam" id="PF01997">
    <property type="entry name" value="Translin"/>
    <property type="match status" value="1"/>
</dbReference>
<dbReference type="GO" id="GO:0003697">
    <property type="term" value="F:single-stranded DNA binding"/>
    <property type="evidence" value="ECO:0007669"/>
    <property type="project" value="InterPro"/>
</dbReference>
<evidence type="ECO:0000256" key="1">
    <source>
        <dbReference type="ARBA" id="ARBA00004123"/>
    </source>
</evidence>
<comment type="function">
    <text evidence="10">DNA-binding protein that specifically recognizes consensus sequences at the breakpoint junctions in chromosomal translocations, mostly involving immunoglobulin (Ig)/T-cell receptor gene segments. Seems to recognize single-stranded DNA ends generated by staggered breaks occurring at recombination hot spots.</text>
</comment>
<keyword evidence="7" id="KW-0694">RNA-binding</keyword>
<evidence type="ECO:0000313" key="14">
    <source>
        <dbReference type="WBParaSite" id="mrna-Wban_01800"/>
    </source>
</evidence>
<evidence type="ECO:0000256" key="4">
    <source>
        <dbReference type="ARBA" id="ARBA00011685"/>
    </source>
</evidence>
<evidence type="ECO:0000256" key="2">
    <source>
        <dbReference type="ARBA" id="ARBA00004496"/>
    </source>
</evidence>
<dbReference type="Proteomes" id="UP000093561">
    <property type="component" value="Unassembled WGS sequence"/>
</dbReference>
<keyword evidence="9" id="KW-0539">Nucleus</keyword>
<dbReference type="InterPro" id="IPR002848">
    <property type="entry name" value="Translin_fam"/>
</dbReference>
<reference evidence="14" key="3">
    <citation type="submission" date="2024-02" db="UniProtKB">
        <authorList>
            <consortium name="WormBaseParasite"/>
        </authorList>
    </citation>
    <scope>IDENTIFICATION</scope>
    <source>
        <strain evidence="14">pt0022</strain>
    </source>
</reference>
<dbReference type="AlphaFoldDB" id="A0AAF5RTR4"/>